<dbReference type="GO" id="GO:0046556">
    <property type="term" value="F:alpha-L-arabinofuranosidase activity"/>
    <property type="evidence" value="ECO:0007669"/>
    <property type="project" value="UniProtKB-EC"/>
</dbReference>
<gene>
    <name evidence="5" type="primary">xynD_2</name>
    <name evidence="5" type="ORF">GALL_270680</name>
</gene>
<name>A0A1J5RG09_9ZZZZ</name>
<dbReference type="InterPro" id="IPR006710">
    <property type="entry name" value="Glyco_hydro_43"/>
</dbReference>
<proteinExistence type="inferred from homology"/>
<dbReference type="AlphaFoldDB" id="A0A1J5RG09"/>
<evidence type="ECO:0000256" key="4">
    <source>
        <dbReference type="ARBA" id="ARBA00023295"/>
    </source>
</evidence>
<evidence type="ECO:0000313" key="5">
    <source>
        <dbReference type="EMBL" id="OIQ91044.1"/>
    </source>
</evidence>
<sequence>MFSRLFSKVPAALAALCLASPLLRGAVPRVPGTNPISRDVFTADPAPLVVGDTVYLYTGHDQARGKEMFTMWDWLCFSSTDMKTWTPRGPIMRVTDFKWASRDAWASQAIERNGKFYFYAAVRHDASHPGMAIGVAVSDKPTGPFVDARGSALVTDDMTPSPYPWDDIDPTVFIDDDGTAWLSWGNPTCYLAKLKPDMTELDGPIRRIAVPNYTEGPWLSKHGGMYYLTYAAFAHQGYWEKICYATAPAITGPWTYRGIITGSAKNSYTIHPGIIDDFKGQSYFFYHYAGLTLPDGETGGLGRRAVCIEYLYYNPDGTIQPITQTEAGVSVPPHPAPYVRPAAPDLGVTSPGVAVVPTSDFYPATWPGKPALATVQNPFWQTPDPASLNGNPGATSIAQTFVPHRDIRLGRIALYAGDGFGTSPSTPLKLALYDLGPATPASELPSYTTGRDLLGDGAGLTVACAVLAPGILNIDFSGSNRVHLKAGHRYAFELAGARGSAPLFWRQSRSDVYPEGAAYRDQALAKGPKNAPTDFALALYPAR</sequence>
<dbReference type="SUPFAM" id="SSF75005">
    <property type="entry name" value="Arabinanase/levansucrase/invertase"/>
    <property type="match status" value="1"/>
</dbReference>
<dbReference type="PANTHER" id="PTHR43772:SF2">
    <property type="entry name" value="PUTATIVE (AFU_ORTHOLOGUE AFUA_2G04480)-RELATED"/>
    <property type="match status" value="1"/>
</dbReference>
<dbReference type="PANTHER" id="PTHR43772">
    <property type="entry name" value="ENDO-1,4-BETA-XYLANASE"/>
    <property type="match status" value="1"/>
</dbReference>
<comment type="similarity">
    <text evidence="1">Belongs to the glycosyl hydrolase 43 family.</text>
</comment>
<keyword evidence="4 5" id="KW-0326">Glycosidase</keyword>
<evidence type="ECO:0000256" key="1">
    <source>
        <dbReference type="ARBA" id="ARBA00009865"/>
    </source>
</evidence>
<reference evidence="5" key="1">
    <citation type="submission" date="2016-10" db="EMBL/GenBank/DDBJ databases">
        <title>Sequence of Gallionella enrichment culture.</title>
        <authorList>
            <person name="Poehlein A."/>
            <person name="Muehling M."/>
            <person name="Daniel R."/>
        </authorList>
    </citation>
    <scope>NUCLEOTIDE SEQUENCE</scope>
</reference>
<dbReference type="GO" id="GO:0005975">
    <property type="term" value="P:carbohydrate metabolic process"/>
    <property type="evidence" value="ECO:0007669"/>
    <property type="project" value="InterPro"/>
</dbReference>
<evidence type="ECO:0000256" key="3">
    <source>
        <dbReference type="ARBA" id="ARBA00023277"/>
    </source>
</evidence>
<organism evidence="5">
    <name type="scientific">mine drainage metagenome</name>
    <dbReference type="NCBI Taxonomy" id="410659"/>
    <lineage>
        <taxon>unclassified sequences</taxon>
        <taxon>metagenomes</taxon>
        <taxon>ecological metagenomes</taxon>
    </lineage>
</organism>
<accession>A0A1J5RG09</accession>
<keyword evidence="2 5" id="KW-0378">Hydrolase</keyword>
<dbReference type="Gene3D" id="2.115.10.20">
    <property type="entry name" value="Glycosyl hydrolase domain, family 43"/>
    <property type="match status" value="1"/>
</dbReference>
<keyword evidence="3" id="KW-0119">Carbohydrate metabolism</keyword>
<comment type="caution">
    <text evidence="5">The sequence shown here is derived from an EMBL/GenBank/DDBJ whole genome shotgun (WGS) entry which is preliminary data.</text>
</comment>
<dbReference type="Pfam" id="PF04616">
    <property type="entry name" value="Glyco_hydro_43"/>
    <property type="match status" value="1"/>
</dbReference>
<protein>
    <submittedName>
        <fullName evidence="5">Arabinoxylan arabinofuranohydrolase</fullName>
        <ecNumber evidence="5">3.2.1.55</ecNumber>
    </submittedName>
</protein>
<evidence type="ECO:0000256" key="2">
    <source>
        <dbReference type="ARBA" id="ARBA00022801"/>
    </source>
</evidence>
<dbReference type="InterPro" id="IPR052176">
    <property type="entry name" value="Glycosyl_Hydrlase_43_Enz"/>
</dbReference>
<dbReference type="CDD" id="cd18618">
    <property type="entry name" value="GH43_Xsa43E-like"/>
    <property type="match status" value="1"/>
</dbReference>
<dbReference type="EMBL" id="MLJW01000272">
    <property type="protein sequence ID" value="OIQ91044.1"/>
    <property type="molecule type" value="Genomic_DNA"/>
</dbReference>
<dbReference type="EC" id="3.2.1.55" evidence="5"/>
<dbReference type="InterPro" id="IPR023296">
    <property type="entry name" value="Glyco_hydro_beta-prop_sf"/>
</dbReference>